<sequence>MTRRVIVVAVLGAAIAAPVVMRTLRPASAQAVTLEVAAPREIHASVLASGSLVYQQQVQLSSEVIGRVAAILVQEGEQVAAGQALLRIDDALPRAEVAQQQSVVRQQQINIDNQRLALANQESQYQRKQMLYSHQMIAAAALDDARYALDQARIQLRNSAEALQQTQAALKQALDRAARTVVTAPLSGTVTAIDIKTGETAVPNQVGYRGSSLLTIANTATLMAEISVDEADIARVRAGQQAAIFTAAHPDLVLRGAVRSVALSPQRNEGGAGNGALARSYLIKLSLENPTGVALQAGMSCRAEIYTASAKAALSVPLQAILSPAGEKSDGAEAMLGERRTAAKRQRDGGHYVMVARAGQALRKPVQLGIADDERQQVTSGLERGDAVITGPFKVLRQLKSGDRVATAAETS</sequence>
<keyword evidence="9" id="KW-1185">Reference proteome</keyword>
<dbReference type="PANTHER" id="PTHR30469">
    <property type="entry name" value="MULTIDRUG RESISTANCE PROTEIN MDTA"/>
    <property type="match status" value="1"/>
</dbReference>
<dbReference type="Gene3D" id="2.40.50.100">
    <property type="match status" value="1"/>
</dbReference>
<feature type="domain" description="YknX-like beta-barrel" evidence="7">
    <location>
        <begin position="225"/>
        <end position="305"/>
    </location>
</feature>
<feature type="domain" description="Multidrug resistance protein MdtA-like C-terminal permuted SH3" evidence="6">
    <location>
        <begin position="348"/>
        <end position="391"/>
    </location>
</feature>
<dbReference type="InterPro" id="IPR006143">
    <property type="entry name" value="RND_pump_MFP"/>
</dbReference>
<dbReference type="Gene3D" id="1.10.287.470">
    <property type="entry name" value="Helix hairpin bin"/>
    <property type="match status" value="1"/>
</dbReference>
<evidence type="ECO:0000256" key="4">
    <source>
        <dbReference type="SAM" id="Coils"/>
    </source>
</evidence>
<dbReference type="Proteomes" id="UP000321323">
    <property type="component" value="Chromosome"/>
</dbReference>
<organism evidence="8 9">
    <name type="scientific">[Empedobacter] haloabium</name>
    <dbReference type="NCBI Taxonomy" id="592317"/>
    <lineage>
        <taxon>Bacteria</taxon>
        <taxon>Pseudomonadati</taxon>
        <taxon>Pseudomonadota</taxon>
        <taxon>Betaproteobacteria</taxon>
        <taxon>Burkholderiales</taxon>
        <taxon>Oxalobacteraceae</taxon>
        <taxon>Telluria group</taxon>
        <taxon>Telluria group incertae sedis</taxon>
    </lineage>
</organism>
<feature type="domain" description="Multidrug resistance protein MdtA-like barrel-sandwich hybrid" evidence="5">
    <location>
        <begin position="57"/>
        <end position="204"/>
    </location>
</feature>
<dbReference type="InterPro" id="IPR058625">
    <property type="entry name" value="MdtA-like_BSH"/>
</dbReference>
<dbReference type="InterPro" id="IPR058627">
    <property type="entry name" value="MdtA-like_C"/>
</dbReference>
<evidence type="ECO:0000259" key="6">
    <source>
        <dbReference type="Pfam" id="PF25967"/>
    </source>
</evidence>
<evidence type="ECO:0000256" key="1">
    <source>
        <dbReference type="ARBA" id="ARBA00004196"/>
    </source>
</evidence>
<dbReference type="Pfam" id="PF25990">
    <property type="entry name" value="Beta-barrel_YknX"/>
    <property type="match status" value="1"/>
</dbReference>
<evidence type="ECO:0000313" key="8">
    <source>
        <dbReference type="EMBL" id="WUR12726.1"/>
    </source>
</evidence>
<dbReference type="PANTHER" id="PTHR30469:SF15">
    <property type="entry name" value="HLYD FAMILY OF SECRETION PROTEINS"/>
    <property type="match status" value="1"/>
</dbReference>
<proteinExistence type="inferred from homology"/>
<evidence type="ECO:0000259" key="7">
    <source>
        <dbReference type="Pfam" id="PF25990"/>
    </source>
</evidence>
<comment type="similarity">
    <text evidence="2">Belongs to the membrane fusion protein (MFP) (TC 8.A.1) family.</text>
</comment>
<gene>
    <name evidence="8" type="ORF">E7V67_024025</name>
</gene>
<dbReference type="Pfam" id="PF25967">
    <property type="entry name" value="RND-MFP_C"/>
    <property type="match status" value="1"/>
</dbReference>
<dbReference type="PRINTS" id="PR01490">
    <property type="entry name" value="RTXTOXIND"/>
</dbReference>
<accession>A0ABZ1UJ55</accession>
<evidence type="ECO:0000259" key="5">
    <source>
        <dbReference type="Pfam" id="PF25917"/>
    </source>
</evidence>
<dbReference type="NCBIfam" id="TIGR01730">
    <property type="entry name" value="RND_mfp"/>
    <property type="match status" value="1"/>
</dbReference>
<evidence type="ECO:0000313" key="9">
    <source>
        <dbReference type="Proteomes" id="UP000321323"/>
    </source>
</evidence>
<protein>
    <submittedName>
        <fullName evidence="8">Efflux RND transporter periplasmic adaptor subunit</fullName>
    </submittedName>
</protein>
<keyword evidence="4" id="KW-0175">Coiled coil</keyword>
<dbReference type="Gene3D" id="2.40.420.20">
    <property type="match status" value="1"/>
</dbReference>
<dbReference type="InterPro" id="IPR058636">
    <property type="entry name" value="Beta-barrel_YknX"/>
</dbReference>
<dbReference type="Pfam" id="PF25917">
    <property type="entry name" value="BSH_RND"/>
    <property type="match status" value="1"/>
</dbReference>
<name>A0ABZ1UJ55_9BURK</name>
<evidence type="ECO:0000256" key="2">
    <source>
        <dbReference type="ARBA" id="ARBA00009477"/>
    </source>
</evidence>
<reference evidence="8 9" key="1">
    <citation type="journal article" date="2019" name="Int. J. Syst. Evol. Microbiol.">
        <title>The Draft Whole-Genome Sequence of the Antibiotic Producer Empedobacter haloabium ATCC 31962 Provides Indications for Its Taxonomic Reclassification.</title>
        <authorList>
            <person name="Miess H."/>
            <person name="Arlt P."/>
            <person name="Apel A.K."/>
            <person name="Weber T."/>
            <person name="Nieselt K."/>
            <person name="Hanssen F."/>
            <person name="Czemmel S."/>
            <person name="Nahnsen S."/>
            <person name="Gross H."/>
        </authorList>
    </citation>
    <scope>NUCLEOTIDE SEQUENCE [LARGE SCALE GENOMIC DNA]</scope>
    <source>
        <strain evidence="8 9">ATCC 31962</strain>
    </source>
</reference>
<comment type="subcellular location">
    <subcellularLocation>
        <location evidence="1">Cell envelope</location>
    </subcellularLocation>
</comment>
<dbReference type="Gene3D" id="2.40.30.170">
    <property type="match status" value="1"/>
</dbReference>
<dbReference type="SUPFAM" id="SSF111369">
    <property type="entry name" value="HlyD-like secretion proteins"/>
    <property type="match status" value="1"/>
</dbReference>
<feature type="coiled-coil region" evidence="4">
    <location>
        <begin position="149"/>
        <end position="180"/>
    </location>
</feature>
<keyword evidence="3" id="KW-0813">Transport</keyword>
<evidence type="ECO:0000256" key="3">
    <source>
        <dbReference type="ARBA" id="ARBA00022448"/>
    </source>
</evidence>
<dbReference type="EMBL" id="CP136508">
    <property type="protein sequence ID" value="WUR12726.1"/>
    <property type="molecule type" value="Genomic_DNA"/>
</dbReference>